<dbReference type="AlphaFoldDB" id="A0A2N5HET8"/>
<evidence type="ECO:0000313" key="1">
    <source>
        <dbReference type="EMBL" id="PLS04022.1"/>
    </source>
</evidence>
<keyword evidence="2" id="KW-1185">Reference proteome</keyword>
<proteinExistence type="predicted"/>
<accession>A0A2N5HET8</accession>
<dbReference type="OrthoDB" id="2989886at2"/>
<dbReference type="Proteomes" id="UP000234950">
    <property type="component" value="Unassembled WGS sequence"/>
</dbReference>
<sequence length="128" mass="14705">MIKTVLKYILSDQKLLSLVGYTDKNKRINSYEAFNNEDHPNIVYEVSPFLASEGTTQYRCDIRVTTKDVLLLESISNRLLFLFHKKKTGVKINETIIYSSKHAGGSGIVFYPDYEVFEQTLTFNIKAN</sequence>
<dbReference type="EMBL" id="PGVE01000048">
    <property type="protein sequence ID" value="PLS04022.1"/>
    <property type="molecule type" value="Genomic_DNA"/>
</dbReference>
<evidence type="ECO:0000313" key="2">
    <source>
        <dbReference type="Proteomes" id="UP000234950"/>
    </source>
</evidence>
<name>A0A2N5HET8_9BACI</name>
<organism evidence="1 2">
    <name type="scientific">Neobacillus cucumis</name>
    <dbReference type="NCBI Taxonomy" id="1740721"/>
    <lineage>
        <taxon>Bacteria</taxon>
        <taxon>Bacillati</taxon>
        <taxon>Bacillota</taxon>
        <taxon>Bacilli</taxon>
        <taxon>Bacillales</taxon>
        <taxon>Bacillaceae</taxon>
        <taxon>Neobacillus</taxon>
    </lineage>
</organism>
<evidence type="ECO:0008006" key="3">
    <source>
        <dbReference type="Google" id="ProtNLM"/>
    </source>
</evidence>
<reference evidence="1 2" key="1">
    <citation type="submission" date="2017-11" db="EMBL/GenBank/DDBJ databases">
        <title>Comparitive Functional Genomics of Dry Heat Resistant strains isolated from the Viking Spacecraft.</title>
        <authorList>
            <person name="Seuylemezian A."/>
            <person name="Cooper K."/>
            <person name="Vaishampayan P."/>
        </authorList>
    </citation>
    <scope>NUCLEOTIDE SEQUENCE [LARGE SCALE GENOMIC DNA]</scope>
    <source>
        <strain evidence="1 2">V32-6</strain>
    </source>
</reference>
<gene>
    <name evidence="1" type="ORF">CVD27_12745</name>
</gene>
<protein>
    <recommendedName>
        <fullName evidence="3">DUF3168 domain-containing protein</fullName>
    </recommendedName>
</protein>
<comment type="caution">
    <text evidence="1">The sequence shown here is derived from an EMBL/GenBank/DDBJ whole genome shotgun (WGS) entry which is preliminary data.</text>
</comment>